<accession>A0A0C3PZM3</accession>
<reference evidence="3 4" key="1">
    <citation type="submission" date="2014-04" db="EMBL/GenBank/DDBJ databases">
        <authorList>
            <consortium name="DOE Joint Genome Institute"/>
            <person name="Kuo A."/>
            <person name="Girlanda M."/>
            <person name="Perotto S."/>
            <person name="Kohler A."/>
            <person name="Nagy L.G."/>
            <person name="Floudas D."/>
            <person name="Copeland A."/>
            <person name="Barry K.W."/>
            <person name="Cichocki N."/>
            <person name="Veneault-Fourrey C."/>
            <person name="LaButti K."/>
            <person name="Lindquist E.A."/>
            <person name="Lipzen A."/>
            <person name="Lundell T."/>
            <person name="Morin E."/>
            <person name="Murat C."/>
            <person name="Sun H."/>
            <person name="Tunlid A."/>
            <person name="Henrissat B."/>
            <person name="Grigoriev I.V."/>
            <person name="Hibbett D.S."/>
            <person name="Martin F."/>
            <person name="Nordberg H.P."/>
            <person name="Cantor M.N."/>
            <person name="Hua S.X."/>
        </authorList>
    </citation>
    <scope>NUCLEOTIDE SEQUENCE [LARGE SCALE GENOMIC DNA]</scope>
    <source>
        <strain evidence="3 4">MUT 4182</strain>
    </source>
</reference>
<evidence type="ECO:0000313" key="3">
    <source>
        <dbReference type="EMBL" id="KIO21015.1"/>
    </source>
</evidence>
<evidence type="ECO:0000259" key="2">
    <source>
        <dbReference type="Pfam" id="PF12937"/>
    </source>
</evidence>
<feature type="region of interest" description="Disordered" evidence="1">
    <location>
        <begin position="70"/>
        <end position="89"/>
    </location>
</feature>
<feature type="domain" description="F-box" evidence="2">
    <location>
        <begin position="91"/>
        <end position="138"/>
    </location>
</feature>
<dbReference type="SUPFAM" id="SSF81383">
    <property type="entry name" value="F-box domain"/>
    <property type="match status" value="1"/>
</dbReference>
<dbReference type="InterPro" id="IPR001810">
    <property type="entry name" value="F-box_dom"/>
</dbReference>
<dbReference type="HOGENOM" id="CLU_1099171_0_0_1"/>
<evidence type="ECO:0000313" key="4">
    <source>
        <dbReference type="Proteomes" id="UP000054248"/>
    </source>
</evidence>
<gene>
    <name evidence="3" type="ORF">M407DRAFT_29339</name>
</gene>
<dbReference type="InterPro" id="IPR036047">
    <property type="entry name" value="F-box-like_dom_sf"/>
</dbReference>
<dbReference type="OrthoDB" id="2269034at2759"/>
<organism evidence="3 4">
    <name type="scientific">Tulasnella calospora MUT 4182</name>
    <dbReference type="NCBI Taxonomy" id="1051891"/>
    <lineage>
        <taxon>Eukaryota</taxon>
        <taxon>Fungi</taxon>
        <taxon>Dikarya</taxon>
        <taxon>Basidiomycota</taxon>
        <taxon>Agaricomycotina</taxon>
        <taxon>Agaricomycetes</taxon>
        <taxon>Cantharellales</taxon>
        <taxon>Tulasnellaceae</taxon>
        <taxon>Tulasnella</taxon>
    </lineage>
</organism>
<dbReference type="AlphaFoldDB" id="A0A0C3PZM3"/>
<reference evidence="4" key="2">
    <citation type="submission" date="2015-01" db="EMBL/GenBank/DDBJ databases">
        <title>Evolutionary Origins and Diversification of the Mycorrhizal Mutualists.</title>
        <authorList>
            <consortium name="DOE Joint Genome Institute"/>
            <consortium name="Mycorrhizal Genomics Consortium"/>
            <person name="Kohler A."/>
            <person name="Kuo A."/>
            <person name="Nagy L.G."/>
            <person name="Floudas D."/>
            <person name="Copeland A."/>
            <person name="Barry K.W."/>
            <person name="Cichocki N."/>
            <person name="Veneault-Fourrey C."/>
            <person name="LaButti K."/>
            <person name="Lindquist E.A."/>
            <person name="Lipzen A."/>
            <person name="Lundell T."/>
            <person name="Morin E."/>
            <person name="Murat C."/>
            <person name="Riley R."/>
            <person name="Ohm R."/>
            <person name="Sun H."/>
            <person name="Tunlid A."/>
            <person name="Henrissat B."/>
            <person name="Grigoriev I.V."/>
            <person name="Hibbett D.S."/>
            <person name="Martin F."/>
        </authorList>
    </citation>
    <scope>NUCLEOTIDE SEQUENCE [LARGE SCALE GENOMIC DNA]</scope>
    <source>
        <strain evidence="4">MUT 4182</strain>
    </source>
</reference>
<evidence type="ECO:0000256" key="1">
    <source>
        <dbReference type="SAM" id="MobiDB-lite"/>
    </source>
</evidence>
<dbReference type="Gene3D" id="1.20.1280.50">
    <property type="match status" value="1"/>
</dbReference>
<feature type="compositionally biased region" description="Basic residues" evidence="1">
    <location>
        <begin position="79"/>
        <end position="88"/>
    </location>
</feature>
<proteinExistence type="predicted"/>
<dbReference type="Proteomes" id="UP000054248">
    <property type="component" value="Unassembled WGS sequence"/>
</dbReference>
<dbReference type="EMBL" id="KN823152">
    <property type="protein sequence ID" value="KIO21015.1"/>
    <property type="molecule type" value="Genomic_DNA"/>
</dbReference>
<keyword evidence="4" id="KW-1185">Reference proteome</keyword>
<sequence length="253" mass="28276">MPVEMEGSSWGHRSATLANSEIPGFATSSSTINAVEALVLWKKWRLQKPLVVETIPTPVTQIKEMISHKDLKGSEKLPTKRGSRRRRPGPINLLPEEIFITVIRLSIDADTPVHDLVRLTAVCRLWKRILEEAPTLWTGVTAAEGLEGVRRALRMVQDAPLHLKFDNSNFTVDLETYFQEMRSKISQWKTLLVRSSDRYQIVSPTCPASTAPPTLELLHLIYSYSPAQVGDGIELFGGQPVPVSLKDVWLDAG</sequence>
<name>A0A0C3PZM3_9AGAM</name>
<protein>
    <recommendedName>
        <fullName evidence="2">F-box domain-containing protein</fullName>
    </recommendedName>
</protein>
<dbReference type="Pfam" id="PF12937">
    <property type="entry name" value="F-box-like"/>
    <property type="match status" value="1"/>
</dbReference>